<proteinExistence type="predicted"/>
<accession>A0A375Z5F4</accession>
<reference evidence="2 3" key="1">
    <citation type="submission" date="2018-05" db="EMBL/GenBank/DDBJ databases">
        <authorList>
            <consortium name="IHU Genomes"/>
        </authorList>
    </citation>
    <scope>NUCLEOTIDE SEQUENCE [LARGE SCALE GENOMIC DNA]</scope>
    <source>
        <strain evidence="2 3">P7336</strain>
    </source>
</reference>
<evidence type="ECO:0000313" key="2">
    <source>
        <dbReference type="EMBL" id="SRX96326.1"/>
    </source>
</evidence>
<name>A0A375Z5F4_MYCSH</name>
<evidence type="ECO:0000256" key="1">
    <source>
        <dbReference type="SAM" id="MobiDB-lite"/>
    </source>
</evidence>
<dbReference type="STRING" id="29313.BHQ16_13410"/>
<sequence>MGIPRDSTPYGSQTLVGPGWPNVEEELLAEAAEQFEQLAMHLTAVVIPQQQGQMTKLGADWTGAGSLAAQGEASTIISGHEINAAQASAIALALRTMEASVVKTKTLVNATAQQIQHMCEAIEAMPVQNKEELLQSAIKLGQSQNMADVMEGTSELAGNLGVPAVNPAAIPIPPGGVPGVGQVGEAAEKAGQAGGQGGQQGMQMMGQMMSQMGQVPQQLGKMTGGMGLQQMTQPLQQISSMFGQLGRGGAGGAGAGVSPFPAFSNHPAAGGSGARAGAGLGHGASVPGAGGSSPRTPLMAKLVDKHTTVAPTAVEEGAVAGTTATAGAAPVAGGGVVGGMGPMGMMGQRGVSGGSRAGLPVPTPLDHDLSEDEGDDDW</sequence>
<feature type="compositionally biased region" description="Acidic residues" evidence="1">
    <location>
        <begin position="369"/>
        <end position="378"/>
    </location>
</feature>
<dbReference type="RefSeq" id="WP_113964687.1">
    <property type="nucleotide sequence ID" value="NZ_UEGW01000001.1"/>
</dbReference>
<dbReference type="EMBL" id="UEGW01000001">
    <property type="protein sequence ID" value="SRX96326.1"/>
    <property type="molecule type" value="Genomic_DNA"/>
</dbReference>
<organism evidence="2 3">
    <name type="scientific">Mycobacterium shimoidei</name>
    <dbReference type="NCBI Taxonomy" id="29313"/>
    <lineage>
        <taxon>Bacteria</taxon>
        <taxon>Bacillati</taxon>
        <taxon>Actinomycetota</taxon>
        <taxon>Actinomycetes</taxon>
        <taxon>Mycobacteriales</taxon>
        <taxon>Mycobacteriaceae</taxon>
        <taxon>Mycobacterium</taxon>
    </lineage>
</organism>
<dbReference type="Proteomes" id="UP000252015">
    <property type="component" value="Unassembled WGS sequence"/>
</dbReference>
<dbReference type="AlphaFoldDB" id="A0A375Z5F4"/>
<feature type="region of interest" description="Disordered" evidence="1">
    <location>
        <begin position="349"/>
        <end position="378"/>
    </location>
</feature>
<evidence type="ECO:0000313" key="3">
    <source>
        <dbReference type="Proteomes" id="UP000252015"/>
    </source>
</evidence>
<protein>
    <submittedName>
        <fullName evidence="2">PPE family protein PPE68 [Mycobacterium tuberculosis H37Rv]</fullName>
    </submittedName>
</protein>
<keyword evidence="3" id="KW-1185">Reference proteome</keyword>
<gene>
    <name evidence="2" type="ORF">MSP7336_04604</name>
</gene>